<organism evidence="2 3">
    <name type="scientific">Puniceibacterium antarcticum</name>
    <dbReference type="NCBI Taxonomy" id="1206336"/>
    <lineage>
        <taxon>Bacteria</taxon>
        <taxon>Pseudomonadati</taxon>
        <taxon>Pseudomonadota</taxon>
        <taxon>Alphaproteobacteria</taxon>
        <taxon>Rhodobacterales</taxon>
        <taxon>Paracoccaceae</taxon>
        <taxon>Puniceibacterium</taxon>
    </lineage>
</organism>
<dbReference type="PANTHER" id="PTHR43798">
    <property type="entry name" value="MONOACYLGLYCEROL LIPASE"/>
    <property type="match status" value="1"/>
</dbReference>
<evidence type="ECO:0000259" key="1">
    <source>
        <dbReference type="Pfam" id="PF12697"/>
    </source>
</evidence>
<dbReference type="Gene3D" id="3.40.50.1820">
    <property type="entry name" value="alpha/beta hydrolase"/>
    <property type="match status" value="1"/>
</dbReference>
<dbReference type="EMBL" id="AWWI01000146">
    <property type="protein sequence ID" value="PIL17920.1"/>
    <property type="molecule type" value="Genomic_DNA"/>
</dbReference>
<feature type="domain" description="AB hydrolase-1" evidence="1">
    <location>
        <begin position="24"/>
        <end position="258"/>
    </location>
</feature>
<sequence>MSYDTRAGFPVHWNDFGVGPEPALMLHPALAHSGAWTRVAGGLADRVRAIAPDMPGHGLSGDWDQRSDYYDQMTGIATSFLEPGTHVIGHSFGAMVALRLALENPGMRSLTLIEPVLFAAAKERVRPVFDAYVKKCRPFANALAVGDRDTAARLFSALWGDGRGWEDLTQRQKESQIKRISIIAETNKTLNEDAAGLLSAGRLESLDMPVLLIRGSQSQPIMQDIHEALAERIPNARQVVVQGAGHMVPITHPIEVAAEIKAMIG</sequence>
<protein>
    <recommendedName>
        <fullName evidence="1">AB hydrolase-1 domain-containing protein</fullName>
    </recommendedName>
</protein>
<proteinExistence type="predicted"/>
<dbReference type="InterPro" id="IPR050266">
    <property type="entry name" value="AB_hydrolase_sf"/>
</dbReference>
<evidence type="ECO:0000313" key="2">
    <source>
        <dbReference type="EMBL" id="PIL17920.1"/>
    </source>
</evidence>
<dbReference type="Pfam" id="PF12697">
    <property type="entry name" value="Abhydrolase_6"/>
    <property type="match status" value="1"/>
</dbReference>
<dbReference type="RefSeq" id="WP_099912914.1">
    <property type="nucleotide sequence ID" value="NZ_AWWI01000146.1"/>
</dbReference>
<dbReference type="SUPFAM" id="SSF53474">
    <property type="entry name" value="alpha/beta-Hydrolases"/>
    <property type="match status" value="1"/>
</dbReference>
<reference evidence="2 3" key="1">
    <citation type="submission" date="2013-09" db="EMBL/GenBank/DDBJ databases">
        <title>Genome sequencing of Phaeobacter antarcticus sp. nov. SM1211.</title>
        <authorList>
            <person name="Zhang X.-Y."/>
            <person name="Liu C."/>
            <person name="Chen X.-L."/>
            <person name="Xie B.-B."/>
            <person name="Qin Q.-L."/>
            <person name="Rong J.-C."/>
            <person name="Zhang Y.-Z."/>
        </authorList>
    </citation>
    <scope>NUCLEOTIDE SEQUENCE [LARGE SCALE GENOMIC DNA]</scope>
    <source>
        <strain evidence="2 3">SM1211</strain>
    </source>
</reference>
<keyword evidence="3" id="KW-1185">Reference proteome</keyword>
<accession>A0A2G8R8N7</accession>
<dbReference type="Proteomes" id="UP000231259">
    <property type="component" value="Unassembled WGS sequence"/>
</dbReference>
<gene>
    <name evidence="2" type="ORF">P775_22450</name>
</gene>
<comment type="caution">
    <text evidence="2">The sequence shown here is derived from an EMBL/GenBank/DDBJ whole genome shotgun (WGS) entry which is preliminary data.</text>
</comment>
<dbReference type="OrthoDB" id="9804723at2"/>
<dbReference type="InterPro" id="IPR000073">
    <property type="entry name" value="AB_hydrolase_1"/>
</dbReference>
<name>A0A2G8R8N7_9RHOB</name>
<dbReference type="AlphaFoldDB" id="A0A2G8R8N7"/>
<dbReference type="PRINTS" id="PR00111">
    <property type="entry name" value="ABHYDROLASE"/>
</dbReference>
<dbReference type="InterPro" id="IPR029058">
    <property type="entry name" value="AB_hydrolase_fold"/>
</dbReference>
<dbReference type="PANTHER" id="PTHR43798:SF33">
    <property type="entry name" value="HYDROLASE, PUTATIVE (AFU_ORTHOLOGUE AFUA_2G14860)-RELATED"/>
    <property type="match status" value="1"/>
</dbReference>
<dbReference type="GO" id="GO:0016020">
    <property type="term" value="C:membrane"/>
    <property type="evidence" value="ECO:0007669"/>
    <property type="project" value="TreeGrafter"/>
</dbReference>
<evidence type="ECO:0000313" key="3">
    <source>
        <dbReference type="Proteomes" id="UP000231259"/>
    </source>
</evidence>